<dbReference type="GO" id="GO:0005576">
    <property type="term" value="C:extracellular region"/>
    <property type="evidence" value="ECO:0007669"/>
    <property type="project" value="UniProtKB-SubCell"/>
</dbReference>
<protein>
    <submittedName>
        <fullName evidence="6">Temporin-HB2 antimicrobial peptide</fullName>
    </submittedName>
</protein>
<keyword evidence="2" id="KW-0964">Secreted</keyword>
<feature type="chain" id="PRO_5001968900" evidence="4">
    <location>
        <begin position="23"/>
        <end position="62"/>
    </location>
</feature>
<organism evidence="6">
    <name type="scientific">Pelophylax hubeiensis</name>
    <name type="common">Hubei gold-striped pond frog</name>
    <dbReference type="NCBI Taxonomy" id="121165"/>
    <lineage>
        <taxon>Eukaryota</taxon>
        <taxon>Metazoa</taxon>
        <taxon>Chordata</taxon>
        <taxon>Craniata</taxon>
        <taxon>Vertebrata</taxon>
        <taxon>Euteleostomi</taxon>
        <taxon>Amphibia</taxon>
        <taxon>Batrachia</taxon>
        <taxon>Anura</taxon>
        <taxon>Neobatrachia</taxon>
        <taxon>Ranoidea</taxon>
        <taxon>Ranidae</taxon>
        <taxon>Pelophylax</taxon>
    </lineage>
</organism>
<feature type="signal peptide" evidence="4">
    <location>
        <begin position="1"/>
        <end position="22"/>
    </location>
</feature>
<dbReference type="AlphaFoldDB" id="A0A0A0R4U1"/>
<evidence type="ECO:0000256" key="3">
    <source>
        <dbReference type="ARBA" id="ARBA00022729"/>
    </source>
</evidence>
<proteinExistence type="evidence at transcript level"/>
<reference evidence="6" key="1">
    <citation type="submission" date="2013-12" db="EMBL/GenBank/DDBJ databases">
        <title>Hubei Cold-striped Frog.</title>
        <authorList>
            <person name="Wang H."/>
            <person name="Liu J."/>
        </authorList>
    </citation>
    <scope>NUCLEOTIDE SEQUENCE</scope>
    <source>
        <strain evidence="6">HB20131115</strain>
    </source>
</reference>
<evidence type="ECO:0000259" key="5">
    <source>
        <dbReference type="Pfam" id="PF03032"/>
    </source>
</evidence>
<dbReference type="InterPro" id="IPR004275">
    <property type="entry name" value="Frog_antimicrobial_propeptide"/>
</dbReference>
<accession>A0A0A0R4U1</accession>
<evidence type="ECO:0000256" key="1">
    <source>
        <dbReference type="ARBA" id="ARBA00004613"/>
    </source>
</evidence>
<feature type="domain" description="Frog antimicrobial peptide propeptide" evidence="5">
    <location>
        <begin position="3"/>
        <end position="46"/>
    </location>
</feature>
<keyword evidence="3 4" id="KW-0732">Signal</keyword>
<sequence>MFTSKKSLLLIFFLGTITSSLCEQERNADEEQRRDEPEERDVEVQKRFLPFLAGLFGKIFGK</sequence>
<comment type="subcellular location">
    <subcellularLocation>
        <location evidence="1">Secreted</location>
    </subcellularLocation>
</comment>
<evidence type="ECO:0000256" key="2">
    <source>
        <dbReference type="ARBA" id="ARBA00022525"/>
    </source>
</evidence>
<evidence type="ECO:0000256" key="4">
    <source>
        <dbReference type="SAM" id="SignalP"/>
    </source>
</evidence>
<evidence type="ECO:0000313" key="6">
    <source>
        <dbReference type="EMBL" id="AIU99904.1"/>
    </source>
</evidence>
<dbReference type="Pfam" id="PF03032">
    <property type="entry name" value="FSAP_sig_propep"/>
    <property type="match status" value="1"/>
</dbReference>
<name>A0A0A0R4U1_9NEOB</name>
<dbReference type="EMBL" id="KF922255">
    <property type="protein sequence ID" value="AIU99904.1"/>
    <property type="molecule type" value="mRNA"/>
</dbReference>